<organism evidence="1 2">
    <name type="scientific">Diphasiastrum complanatum</name>
    <name type="common">Issler's clubmoss</name>
    <name type="synonym">Lycopodium complanatum</name>
    <dbReference type="NCBI Taxonomy" id="34168"/>
    <lineage>
        <taxon>Eukaryota</taxon>
        <taxon>Viridiplantae</taxon>
        <taxon>Streptophyta</taxon>
        <taxon>Embryophyta</taxon>
        <taxon>Tracheophyta</taxon>
        <taxon>Lycopodiopsida</taxon>
        <taxon>Lycopodiales</taxon>
        <taxon>Lycopodiaceae</taxon>
        <taxon>Lycopodioideae</taxon>
        <taxon>Diphasiastrum</taxon>
    </lineage>
</organism>
<dbReference type="Proteomes" id="UP001162992">
    <property type="component" value="Chromosome 20"/>
</dbReference>
<reference evidence="2" key="1">
    <citation type="journal article" date="2024" name="Proc. Natl. Acad. Sci. U.S.A.">
        <title>Extraordinary preservation of gene collinearity over three hundred million years revealed in homosporous lycophytes.</title>
        <authorList>
            <person name="Li C."/>
            <person name="Wickell D."/>
            <person name="Kuo L.Y."/>
            <person name="Chen X."/>
            <person name="Nie B."/>
            <person name="Liao X."/>
            <person name="Peng D."/>
            <person name="Ji J."/>
            <person name="Jenkins J."/>
            <person name="Williams M."/>
            <person name="Shu S."/>
            <person name="Plott C."/>
            <person name="Barry K."/>
            <person name="Rajasekar S."/>
            <person name="Grimwood J."/>
            <person name="Han X."/>
            <person name="Sun S."/>
            <person name="Hou Z."/>
            <person name="He W."/>
            <person name="Dai G."/>
            <person name="Sun C."/>
            <person name="Schmutz J."/>
            <person name="Leebens-Mack J.H."/>
            <person name="Li F.W."/>
            <person name="Wang L."/>
        </authorList>
    </citation>
    <scope>NUCLEOTIDE SEQUENCE [LARGE SCALE GENOMIC DNA]</scope>
    <source>
        <strain evidence="2">cv. PW_Plant_1</strain>
    </source>
</reference>
<comment type="caution">
    <text evidence="1">The sequence shown here is derived from an EMBL/GenBank/DDBJ whole genome shotgun (WGS) entry which is preliminary data.</text>
</comment>
<evidence type="ECO:0000313" key="1">
    <source>
        <dbReference type="EMBL" id="KAJ7519499.1"/>
    </source>
</evidence>
<gene>
    <name evidence="1" type="ORF">O6H91_20G041700</name>
</gene>
<name>A0ACC2APP0_DIPCM</name>
<sequence>MAEEFHSDGESDGQWDVVSMSATSDPEADHSVVGREDISVAEVHSNHFPCPTSPAAAPLVDFRGDRSRLWGEGELLPLQVQEDYVAASQELRPPFDSSNLQVEKHAAEKANPIVCVPGLSSDFHGMEAFLSPTQNEEVSEEGRDCRLILPPALSCAIGGAMLQVSKHTGLRLELPFNLEEEYIKTNPLDQRHHKDVDEFVRRIVEDKEKLNCQVVSEEVGIAAEQGALLIKCNSSEKLNCEKGVNLVAGPSLTNEHECEAWCMRQVQIWRAQARHINPFWSIALAAALMGLLILGQKWQQERHQNQQLQVQLCAKDEKISQLVLQVTKLKHALSSRHHHVPVCPGKMCYHGLRDCF</sequence>
<accession>A0ACC2APP0</accession>
<protein>
    <submittedName>
        <fullName evidence="1">Uncharacterized protein</fullName>
    </submittedName>
</protein>
<dbReference type="EMBL" id="CM055111">
    <property type="protein sequence ID" value="KAJ7519499.1"/>
    <property type="molecule type" value="Genomic_DNA"/>
</dbReference>
<proteinExistence type="predicted"/>
<keyword evidence="2" id="KW-1185">Reference proteome</keyword>
<evidence type="ECO:0000313" key="2">
    <source>
        <dbReference type="Proteomes" id="UP001162992"/>
    </source>
</evidence>